<sequence length="216" mass="24073">EPCRVVATICDIDTDWGWYYFGCQDCNKKVFPESKTVRRVNGKDVLTYSWWCEKCNQLVYSVSPKFKIHLLVKDDTGESSFMLLDSIATGIVPQSAEYLLDGSLDEPEENAEFPDAITSLIRQTFMFGVYIEKDNATGGGVCYKVGKVWKDLSMLKVLTREESVSAHTQGTINSSGSEAPLLLHDSECNESASTPSSKRKSEENIEVPNITSTSKK</sequence>
<protein>
    <recommendedName>
        <fullName evidence="7">Replication factor A C-terminal domain-containing protein</fullName>
    </recommendedName>
</protein>
<evidence type="ECO:0000256" key="6">
    <source>
        <dbReference type="SAM" id="MobiDB-lite"/>
    </source>
</evidence>
<feature type="region of interest" description="Disordered" evidence="6">
    <location>
        <begin position="166"/>
        <end position="216"/>
    </location>
</feature>
<evidence type="ECO:0000313" key="9">
    <source>
        <dbReference type="EMBL" id="VDC76246.1"/>
    </source>
</evidence>
<feature type="domain" description="Replication factor A C-terminal" evidence="7">
    <location>
        <begin position="5"/>
        <end position="135"/>
    </location>
</feature>
<dbReference type="GO" id="GO:0008270">
    <property type="term" value="F:zinc ion binding"/>
    <property type="evidence" value="ECO:0007669"/>
    <property type="project" value="UniProtKB-KW"/>
</dbReference>
<dbReference type="AlphaFoldDB" id="A0A3P5Z7M2"/>
<dbReference type="Gramene" id="A03p70540.2_BraZ1">
    <property type="protein sequence ID" value="A03p70540.2_BraZ1.CDS"/>
    <property type="gene ID" value="A03g70540.2_BraZ1"/>
</dbReference>
<gene>
    <name evidence="9" type="ORF">BRAA01T02748Z</name>
    <name evidence="8" type="ORF">BRAPAZ1V2_A03P70540.2</name>
</gene>
<accession>A0A3P5Z7M2</accession>
<proteinExistence type="inferred from homology"/>
<evidence type="ECO:0000259" key="7">
    <source>
        <dbReference type="Pfam" id="PF08646"/>
    </source>
</evidence>
<dbReference type="Proteomes" id="UP000694005">
    <property type="component" value="Chromosome A03"/>
</dbReference>
<evidence type="ECO:0000256" key="3">
    <source>
        <dbReference type="ARBA" id="ARBA00022771"/>
    </source>
</evidence>
<dbReference type="SUPFAM" id="SSF50249">
    <property type="entry name" value="Nucleic acid-binding proteins"/>
    <property type="match status" value="1"/>
</dbReference>
<evidence type="ECO:0000313" key="8">
    <source>
        <dbReference type="EMBL" id="CAG7885711.1"/>
    </source>
</evidence>
<dbReference type="EMBL" id="LR031571">
    <property type="protein sequence ID" value="VDC76246.1"/>
    <property type="molecule type" value="Genomic_DNA"/>
</dbReference>
<organism evidence="9">
    <name type="scientific">Brassica campestris</name>
    <name type="common">Field mustard</name>
    <dbReference type="NCBI Taxonomy" id="3711"/>
    <lineage>
        <taxon>Eukaryota</taxon>
        <taxon>Viridiplantae</taxon>
        <taxon>Streptophyta</taxon>
        <taxon>Embryophyta</taxon>
        <taxon>Tracheophyta</taxon>
        <taxon>Spermatophyta</taxon>
        <taxon>Magnoliopsida</taxon>
        <taxon>eudicotyledons</taxon>
        <taxon>Gunneridae</taxon>
        <taxon>Pentapetalae</taxon>
        <taxon>rosids</taxon>
        <taxon>malvids</taxon>
        <taxon>Brassicales</taxon>
        <taxon>Brassicaceae</taxon>
        <taxon>Brassiceae</taxon>
        <taxon>Brassica</taxon>
    </lineage>
</organism>
<evidence type="ECO:0000256" key="1">
    <source>
        <dbReference type="ARBA" id="ARBA00005690"/>
    </source>
</evidence>
<dbReference type="Gene3D" id="2.40.50.140">
    <property type="entry name" value="Nucleic acid-binding proteins"/>
    <property type="match status" value="1"/>
</dbReference>
<keyword evidence="4" id="KW-0862">Zinc</keyword>
<dbReference type="GO" id="GO:0003677">
    <property type="term" value="F:DNA binding"/>
    <property type="evidence" value="ECO:0007669"/>
    <property type="project" value="UniProtKB-KW"/>
</dbReference>
<dbReference type="PANTHER" id="PTHR47165">
    <property type="entry name" value="OS03G0429900 PROTEIN"/>
    <property type="match status" value="1"/>
</dbReference>
<dbReference type="Pfam" id="PF08646">
    <property type="entry name" value="Rep_fac-A_C"/>
    <property type="match status" value="1"/>
</dbReference>
<dbReference type="CDD" id="cd04476">
    <property type="entry name" value="RPA1_DBD_C"/>
    <property type="match status" value="1"/>
</dbReference>
<evidence type="ECO:0000256" key="2">
    <source>
        <dbReference type="ARBA" id="ARBA00022723"/>
    </source>
</evidence>
<dbReference type="PANTHER" id="PTHR47165:SF4">
    <property type="entry name" value="OS03G0429900 PROTEIN"/>
    <property type="match status" value="1"/>
</dbReference>
<keyword evidence="3" id="KW-0863">Zinc-finger</keyword>
<reference evidence="9" key="1">
    <citation type="submission" date="2018-11" db="EMBL/GenBank/DDBJ databases">
        <authorList>
            <consortium name="Genoscope - CEA"/>
            <person name="William W."/>
        </authorList>
    </citation>
    <scope>NUCLEOTIDE SEQUENCE</scope>
</reference>
<name>A0A3P5Z7M2_BRACM</name>
<dbReference type="EMBL" id="LS974619">
    <property type="protein sequence ID" value="CAG7885711.1"/>
    <property type="molecule type" value="Genomic_DNA"/>
</dbReference>
<dbReference type="InterPro" id="IPR012340">
    <property type="entry name" value="NA-bd_OB-fold"/>
</dbReference>
<dbReference type="InterPro" id="IPR013955">
    <property type="entry name" value="Rep_factor-A_C"/>
</dbReference>
<feature type="compositionally biased region" description="Polar residues" evidence="6">
    <location>
        <begin position="166"/>
        <end position="177"/>
    </location>
</feature>
<evidence type="ECO:0000256" key="4">
    <source>
        <dbReference type="ARBA" id="ARBA00022833"/>
    </source>
</evidence>
<feature type="non-terminal residue" evidence="9">
    <location>
        <position position="1"/>
    </location>
</feature>
<comment type="similarity">
    <text evidence="1">Belongs to the replication factor A protein 1 family.</text>
</comment>
<keyword evidence="5" id="KW-0238">DNA-binding</keyword>
<keyword evidence="2" id="KW-0479">Metal-binding</keyword>
<evidence type="ECO:0000256" key="5">
    <source>
        <dbReference type="ARBA" id="ARBA00023125"/>
    </source>
</evidence>
<dbReference type="InterPro" id="IPR047192">
    <property type="entry name" value="Euk_RPA1_DBD_C"/>
</dbReference>